<feature type="transmembrane region" description="Helical" evidence="1">
    <location>
        <begin position="115"/>
        <end position="136"/>
    </location>
</feature>
<proteinExistence type="predicted"/>
<evidence type="ECO:0000313" key="2">
    <source>
        <dbReference type="EMBL" id="MBZ4040500.1"/>
    </source>
</evidence>
<dbReference type="Pfam" id="PF20398">
    <property type="entry name" value="DUF6691"/>
    <property type="match status" value="1"/>
</dbReference>
<feature type="transmembrane region" description="Helical" evidence="1">
    <location>
        <begin position="83"/>
        <end position="103"/>
    </location>
</feature>
<evidence type="ECO:0000313" key="3">
    <source>
        <dbReference type="Proteomes" id="UP001430954"/>
    </source>
</evidence>
<dbReference type="EMBL" id="JAINZW010000007">
    <property type="protein sequence ID" value="MBZ4040500.1"/>
    <property type="molecule type" value="Genomic_DNA"/>
</dbReference>
<dbReference type="InterPro" id="IPR046513">
    <property type="entry name" value="DUF6691"/>
</dbReference>
<protein>
    <submittedName>
        <fullName evidence="2">YeeE/YedE family protein</fullName>
    </submittedName>
</protein>
<sequence>MSAHRVAWALLAGALFGLGLAVSGMTDPDKVLNFLDIAGRWDPSLALVMGGALAVAVPGFAWVRRRGVAFTGGAIPPAPAPRFDTRLLVGSTLFGVGWGIAGYCPGPALANLAHGALEPVLFVLALLAGSQVARLFDAR</sequence>
<evidence type="ECO:0000256" key="1">
    <source>
        <dbReference type="SAM" id="Phobius"/>
    </source>
</evidence>
<keyword evidence="1" id="KW-0472">Membrane</keyword>
<dbReference type="Proteomes" id="UP001430954">
    <property type="component" value="Unassembled WGS sequence"/>
</dbReference>
<name>A0ABS7T9J3_9GAMM</name>
<dbReference type="RefSeq" id="WP_223676952.1">
    <property type="nucleotide sequence ID" value="NZ_JAINZW010000007.1"/>
</dbReference>
<feature type="transmembrane region" description="Helical" evidence="1">
    <location>
        <begin position="45"/>
        <end position="63"/>
    </location>
</feature>
<comment type="caution">
    <text evidence="2">The sequence shown here is derived from an EMBL/GenBank/DDBJ whole genome shotgun (WGS) entry which is preliminary data.</text>
</comment>
<keyword evidence="1" id="KW-1133">Transmembrane helix</keyword>
<keyword evidence="3" id="KW-1185">Reference proteome</keyword>
<gene>
    <name evidence="2" type="ORF">K6753_13250</name>
</gene>
<organism evidence="2 3">
    <name type="scientific">Novilysobacter selenitireducens</name>
    <dbReference type="NCBI Taxonomy" id="2872639"/>
    <lineage>
        <taxon>Bacteria</taxon>
        <taxon>Pseudomonadati</taxon>
        <taxon>Pseudomonadota</taxon>
        <taxon>Gammaproteobacteria</taxon>
        <taxon>Lysobacterales</taxon>
        <taxon>Lysobacteraceae</taxon>
        <taxon>Novilysobacter</taxon>
    </lineage>
</organism>
<accession>A0ABS7T9J3</accession>
<reference evidence="2 3" key="1">
    <citation type="submission" date="2021-09" db="EMBL/GenBank/DDBJ databases">
        <title>Lysobacter sp. 13A isolated from the river sediment.</title>
        <authorList>
            <person name="Liu H."/>
            <person name="Li S."/>
            <person name="Mao S."/>
        </authorList>
    </citation>
    <scope>NUCLEOTIDE SEQUENCE [LARGE SCALE GENOMIC DNA]</scope>
    <source>
        <strain evidence="2 3">13A</strain>
    </source>
</reference>
<keyword evidence="1" id="KW-0812">Transmembrane</keyword>